<dbReference type="Gene3D" id="3.30.470.20">
    <property type="entry name" value="ATP-grasp fold, B domain"/>
    <property type="match status" value="2"/>
</dbReference>
<dbReference type="RefSeq" id="WP_090400043.1">
    <property type="nucleotide sequence ID" value="NZ_FNEN01000026.1"/>
</dbReference>
<organism evidence="9 10">
    <name type="scientific">Natribacillus halophilus</name>
    <dbReference type="NCBI Taxonomy" id="549003"/>
    <lineage>
        <taxon>Bacteria</taxon>
        <taxon>Bacillati</taxon>
        <taxon>Bacillota</taxon>
        <taxon>Bacilli</taxon>
        <taxon>Bacillales</taxon>
        <taxon>Bacillaceae</taxon>
        <taxon>Natribacillus</taxon>
    </lineage>
</organism>
<evidence type="ECO:0000313" key="10">
    <source>
        <dbReference type="Proteomes" id="UP000198853"/>
    </source>
</evidence>
<feature type="domain" description="Acylphosphatase-like" evidence="8">
    <location>
        <begin position="387"/>
        <end position="474"/>
    </location>
</feature>
<dbReference type="GO" id="GO:0005737">
    <property type="term" value="C:cytoplasm"/>
    <property type="evidence" value="ECO:0007669"/>
    <property type="project" value="TreeGrafter"/>
</dbReference>
<dbReference type="InterPro" id="IPR013651">
    <property type="entry name" value="ATP-grasp_RimK-type"/>
</dbReference>
<evidence type="ECO:0000256" key="4">
    <source>
        <dbReference type="PROSITE-ProRule" id="PRU00520"/>
    </source>
</evidence>
<keyword evidence="3" id="KW-0547">Nucleotide-binding</keyword>
<dbReference type="PANTHER" id="PTHR21621:SF0">
    <property type="entry name" value="BETA-CITRYLGLUTAMATE SYNTHASE B-RELATED"/>
    <property type="match status" value="1"/>
</dbReference>
<gene>
    <name evidence="9" type="ORF">SAMN04488123_1266</name>
</gene>
<proteinExistence type="inferred from homology"/>
<dbReference type="EMBL" id="FNEN01000026">
    <property type="protein sequence ID" value="SDJ27308.1"/>
    <property type="molecule type" value="Genomic_DNA"/>
</dbReference>
<sequence length="538" mass="61371">MQNYNEHWLPHLTNAIPIESCKNKVSMYTIALEGWRRGLTLKFYAESDEEDKWQLNYSLGNGEKEHHFAGSKGDKITDEAVNICDDKGLTYEYLVNAGVRVPKGKRFDAETKEEEIIPYAEEAGFPLVLKPTNGSGGKGVIVNIQSSKVLKEGLSYVRNELHFEEVMVEQYITGDEVRIFVLGDQLLSAVNRIPANVIGDGKHSIRALIDMKNEERKNVPHLYDRPIKLDRQLYTTMRESGLTLDTIPKQDRRIFLKKTSNVSSGGDPIDVTPYITPELKNMAIQACQAIPGLAHCGLDMMVDWRNNKGFVIELNTRPGIGSFLFPMEGQAADIPKALIDDYFPETNEVSTERSNVYFDFKTINETFQNYTVDEIEVTPAPTNILHGKKYTLSGVVQDRNYHQWLRKQALASGLSGYVKKLGSQDMEVMIAGTNEQELDQFKQVFTKQKDRYYDLHLQEETWEDPVQIGFDIDGHMESAGLNHLEAEWQALQEQMQTIQKEKTRIERQNIKIEQSGSWRITLPLRKTGDFITKILPNK</sequence>
<dbReference type="GO" id="GO:0018169">
    <property type="term" value="F:ribosomal S6-glutamic acid ligase activity"/>
    <property type="evidence" value="ECO:0007669"/>
    <property type="project" value="TreeGrafter"/>
</dbReference>
<dbReference type="AlphaFoldDB" id="A0A1G8SDK4"/>
<keyword evidence="6" id="KW-0175">Coiled coil</keyword>
<dbReference type="InterPro" id="IPR036046">
    <property type="entry name" value="Acylphosphatase-like_dom_sf"/>
</dbReference>
<comment type="caution">
    <text evidence="4">Lacks conserved residue(s) required for the propagation of feature annotation.</text>
</comment>
<dbReference type="SUPFAM" id="SSF54975">
    <property type="entry name" value="Acylphosphatase/BLUF domain-like"/>
    <property type="match status" value="1"/>
</dbReference>
<evidence type="ECO:0000256" key="5">
    <source>
        <dbReference type="RuleBase" id="RU004168"/>
    </source>
</evidence>
<dbReference type="SUPFAM" id="SSF56059">
    <property type="entry name" value="Glutathione synthetase ATP-binding domain-like"/>
    <property type="match status" value="1"/>
</dbReference>
<evidence type="ECO:0000259" key="7">
    <source>
        <dbReference type="PROSITE" id="PS50975"/>
    </source>
</evidence>
<evidence type="ECO:0000313" key="9">
    <source>
        <dbReference type="EMBL" id="SDJ27308.1"/>
    </source>
</evidence>
<feature type="domain" description="ATP-grasp" evidence="7">
    <location>
        <begin position="91"/>
        <end position="343"/>
    </location>
</feature>
<dbReference type="Gene3D" id="3.30.70.100">
    <property type="match status" value="1"/>
</dbReference>
<dbReference type="Pfam" id="PF00708">
    <property type="entry name" value="Acylphosphatase"/>
    <property type="match status" value="1"/>
</dbReference>
<evidence type="ECO:0000256" key="2">
    <source>
        <dbReference type="ARBA" id="ARBA00032904"/>
    </source>
</evidence>
<dbReference type="Pfam" id="PF08443">
    <property type="entry name" value="RimK"/>
    <property type="match status" value="1"/>
</dbReference>
<dbReference type="GO" id="GO:0009432">
    <property type="term" value="P:SOS response"/>
    <property type="evidence" value="ECO:0007669"/>
    <property type="project" value="TreeGrafter"/>
</dbReference>
<dbReference type="Proteomes" id="UP000198853">
    <property type="component" value="Unassembled WGS sequence"/>
</dbReference>
<keyword evidence="10" id="KW-1185">Reference proteome</keyword>
<comment type="similarity">
    <text evidence="5">Belongs to the acylphosphatase family.</text>
</comment>
<dbReference type="GO" id="GO:0046872">
    <property type="term" value="F:metal ion binding"/>
    <property type="evidence" value="ECO:0007669"/>
    <property type="project" value="InterPro"/>
</dbReference>
<evidence type="ECO:0000256" key="3">
    <source>
        <dbReference type="PROSITE-ProRule" id="PRU00409"/>
    </source>
</evidence>
<keyword evidence="9" id="KW-0436">Ligase</keyword>
<name>A0A1G8SDK4_9BACI</name>
<dbReference type="InterPro" id="IPR001792">
    <property type="entry name" value="Acylphosphatase-like_dom"/>
</dbReference>
<dbReference type="PROSITE" id="PS00866">
    <property type="entry name" value="CPSASE_1"/>
    <property type="match status" value="1"/>
</dbReference>
<dbReference type="PROSITE" id="PS50975">
    <property type="entry name" value="ATP_GRASP"/>
    <property type="match status" value="1"/>
</dbReference>
<evidence type="ECO:0000256" key="6">
    <source>
        <dbReference type="SAM" id="Coils"/>
    </source>
</evidence>
<dbReference type="PANTHER" id="PTHR21621">
    <property type="entry name" value="RIBOSOMAL PROTEIN S6 MODIFICATION PROTEIN"/>
    <property type="match status" value="1"/>
</dbReference>
<protein>
    <recommendedName>
        <fullName evidence="1">Acylphosphatase</fullName>
    </recommendedName>
    <alternativeName>
        <fullName evidence="2">Acylphosphate phosphohydrolase</fullName>
    </alternativeName>
</protein>
<keyword evidence="3" id="KW-0067">ATP-binding</keyword>
<evidence type="ECO:0000256" key="1">
    <source>
        <dbReference type="ARBA" id="ARBA00015991"/>
    </source>
</evidence>
<accession>A0A1G8SDK4</accession>
<feature type="coiled-coil region" evidence="6">
    <location>
        <begin position="481"/>
        <end position="515"/>
    </location>
</feature>
<evidence type="ECO:0000259" key="8">
    <source>
        <dbReference type="PROSITE" id="PS51160"/>
    </source>
</evidence>
<reference evidence="9 10" key="1">
    <citation type="submission" date="2016-10" db="EMBL/GenBank/DDBJ databases">
        <authorList>
            <person name="de Groot N.N."/>
        </authorList>
    </citation>
    <scope>NUCLEOTIDE SEQUENCE [LARGE SCALE GENOMIC DNA]</scope>
    <source>
        <strain evidence="9 10">DSM 21771</strain>
    </source>
</reference>
<dbReference type="InterPro" id="IPR011761">
    <property type="entry name" value="ATP-grasp"/>
</dbReference>
<dbReference type="InterPro" id="IPR005479">
    <property type="entry name" value="CPAse_ATP-bd"/>
</dbReference>
<dbReference type="PROSITE" id="PS51160">
    <property type="entry name" value="ACYLPHOSPHATASE_3"/>
    <property type="match status" value="1"/>
</dbReference>
<dbReference type="GO" id="GO:0005524">
    <property type="term" value="F:ATP binding"/>
    <property type="evidence" value="ECO:0007669"/>
    <property type="project" value="UniProtKB-UniRule"/>
</dbReference>
<dbReference type="OrthoDB" id="9803907at2"/>